<keyword evidence="2" id="KW-0732">Signal</keyword>
<feature type="chain" id="PRO_5043485951" evidence="2">
    <location>
        <begin position="21"/>
        <end position="123"/>
    </location>
</feature>
<evidence type="ECO:0000256" key="1">
    <source>
        <dbReference type="SAM" id="Phobius"/>
    </source>
</evidence>
<sequence>MVLCARAALLLLLGALQVLALPGAAANGAGPQGSPSGNGSVPLPTSSVKVTDFGDPVVYYSVFIMLSPCYSNYKEGRKGKRERLVLRLSQRVAEVSLEFEINYNVHIMQPEAMEKLKVGNDMI</sequence>
<evidence type="ECO:0000313" key="4">
    <source>
        <dbReference type="Proteomes" id="UP001488838"/>
    </source>
</evidence>
<dbReference type="AlphaFoldDB" id="A0AAW0IEU4"/>
<keyword evidence="1" id="KW-1133">Transmembrane helix</keyword>
<proteinExistence type="predicted"/>
<evidence type="ECO:0000313" key="3">
    <source>
        <dbReference type="EMBL" id="KAK7812792.1"/>
    </source>
</evidence>
<accession>A0AAW0IEU4</accession>
<comment type="caution">
    <text evidence="3">The sequence shown here is derived from an EMBL/GenBank/DDBJ whole genome shotgun (WGS) entry which is preliminary data.</text>
</comment>
<keyword evidence="1" id="KW-0812">Transmembrane</keyword>
<reference evidence="3 4" key="1">
    <citation type="journal article" date="2023" name="bioRxiv">
        <title>Conserved and derived expression patterns and positive selection on dental genes reveal complex evolutionary context of ever-growing rodent molars.</title>
        <authorList>
            <person name="Calamari Z.T."/>
            <person name="Song A."/>
            <person name="Cohen E."/>
            <person name="Akter M."/>
            <person name="Roy R.D."/>
            <person name="Hallikas O."/>
            <person name="Christensen M.M."/>
            <person name="Li P."/>
            <person name="Marangoni P."/>
            <person name="Jernvall J."/>
            <person name="Klein O.D."/>
        </authorList>
    </citation>
    <scope>NUCLEOTIDE SEQUENCE [LARGE SCALE GENOMIC DNA]</scope>
    <source>
        <strain evidence="3">V071</strain>
    </source>
</reference>
<name>A0AAW0IEU4_MYOGA</name>
<protein>
    <submittedName>
        <fullName evidence="3">Uncharacterized protein</fullName>
    </submittedName>
</protein>
<gene>
    <name evidence="3" type="ORF">U0070_019818</name>
</gene>
<dbReference type="Proteomes" id="UP001488838">
    <property type="component" value="Unassembled WGS sequence"/>
</dbReference>
<keyword evidence="4" id="KW-1185">Reference proteome</keyword>
<evidence type="ECO:0000256" key="2">
    <source>
        <dbReference type="SAM" id="SignalP"/>
    </source>
</evidence>
<organism evidence="3 4">
    <name type="scientific">Myodes glareolus</name>
    <name type="common">Bank vole</name>
    <name type="synonym">Clethrionomys glareolus</name>
    <dbReference type="NCBI Taxonomy" id="447135"/>
    <lineage>
        <taxon>Eukaryota</taxon>
        <taxon>Metazoa</taxon>
        <taxon>Chordata</taxon>
        <taxon>Craniata</taxon>
        <taxon>Vertebrata</taxon>
        <taxon>Euteleostomi</taxon>
        <taxon>Mammalia</taxon>
        <taxon>Eutheria</taxon>
        <taxon>Euarchontoglires</taxon>
        <taxon>Glires</taxon>
        <taxon>Rodentia</taxon>
        <taxon>Myomorpha</taxon>
        <taxon>Muroidea</taxon>
        <taxon>Cricetidae</taxon>
        <taxon>Arvicolinae</taxon>
        <taxon>Myodes</taxon>
    </lineage>
</organism>
<dbReference type="EMBL" id="JBBHLL010000144">
    <property type="protein sequence ID" value="KAK7812792.1"/>
    <property type="molecule type" value="Genomic_DNA"/>
</dbReference>
<feature type="transmembrane region" description="Helical" evidence="1">
    <location>
        <begin position="57"/>
        <end position="73"/>
    </location>
</feature>
<feature type="signal peptide" evidence="2">
    <location>
        <begin position="1"/>
        <end position="20"/>
    </location>
</feature>
<keyword evidence="1" id="KW-0472">Membrane</keyword>